<dbReference type="SUPFAM" id="SSF54001">
    <property type="entry name" value="Cysteine proteinases"/>
    <property type="match status" value="1"/>
</dbReference>
<dbReference type="Gene3D" id="3.40.395.10">
    <property type="entry name" value="Adenoviral Proteinase, Chain A"/>
    <property type="match status" value="1"/>
</dbReference>
<dbReference type="EMBL" id="AB028611">
    <property type="protein sequence ID" value="BAB01835.1"/>
    <property type="molecule type" value="Genomic_DNA"/>
</dbReference>
<evidence type="ECO:0000313" key="7">
    <source>
        <dbReference type="EMBL" id="BAB10871.1"/>
    </source>
</evidence>
<dbReference type="PANTHER" id="PTHR48449">
    <property type="entry name" value="DUF1985 DOMAIN-CONTAINING PROTEIN"/>
    <property type="match status" value="1"/>
</dbReference>
<organism evidence="6">
    <name type="scientific">Arabidopsis thaliana</name>
    <name type="common">Mouse-ear cress</name>
    <dbReference type="NCBI Taxonomy" id="3702"/>
    <lineage>
        <taxon>Eukaryota</taxon>
        <taxon>Viridiplantae</taxon>
        <taxon>Streptophyta</taxon>
        <taxon>Embryophyta</taxon>
        <taxon>Tracheophyta</taxon>
        <taxon>Spermatophyta</taxon>
        <taxon>Magnoliopsida</taxon>
        <taxon>eudicotyledons</taxon>
        <taxon>Gunneridae</taxon>
        <taxon>Pentapetalae</taxon>
        <taxon>rosids</taxon>
        <taxon>malvids</taxon>
        <taxon>Brassicales</taxon>
        <taxon>Brassicaceae</taxon>
        <taxon>Camelineae</taxon>
        <taxon>Arabidopsis</taxon>
    </lineage>
</organism>
<dbReference type="InterPro" id="IPR015410">
    <property type="entry name" value="DUF1985"/>
</dbReference>
<evidence type="ECO:0000256" key="2">
    <source>
        <dbReference type="ARBA" id="ARBA00022670"/>
    </source>
</evidence>
<feature type="compositionally biased region" description="Basic residues" evidence="4">
    <location>
        <begin position="423"/>
        <end position="433"/>
    </location>
</feature>
<dbReference type="Pfam" id="PF09331">
    <property type="entry name" value="DUF1985"/>
    <property type="match status" value="1"/>
</dbReference>
<evidence type="ECO:0000259" key="5">
    <source>
        <dbReference type="PROSITE" id="PS50600"/>
    </source>
</evidence>
<dbReference type="GO" id="GO:0008234">
    <property type="term" value="F:cysteine-type peptidase activity"/>
    <property type="evidence" value="ECO:0007669"/>
    <property type="project" value="InterPro"/>
</dbReference>
<feature type="region of interest" description="Disordered" evidence="4">
    <location>
        <begin position="363"/>
        <end position="386"/>
    </location>
</feature>
<comment type="similarity">
    <text evidence="1">Belongs to the peptidase C48 family.</text>
</comment>
<protein>
    <recommendedName>
        <fullName evidence="5">Ubiquitin-like protease family profile domain-containing protein</fullName>
    </recommendedName>
</protein>
<evidence type="ECO:0000256" key="3">
    <source>
        <dbReference type="ARBA" id="ARBA00022801"/>
    </source>
</evidence>
<evidence type="ECO:0000256" key="1">
    <source>
        <dbReference type="ARBA" id="ARBA00005234"/>
    </source>
</evidence>
<dbReference type="Pfam" id="PF02902">
    <property type="entry name" value="Peptidase_C48"/>
    <property type="match status" value="1"/>
</dbReference>
<accession>Q9LRV3</accession>
<feature type="region of interest" description="Disordered" evidence="4">
    <location>
        <begin position="695"/>
        <end position="724"/>
    </location>
</feature>
<reference key="4">
    <citation type="journal article" date="2000" name="Nature">
        <title>Sequence and analysis of chromosome 5 of the plant Arabidopsis thaliana.</title>
        <authorList>
            <consortium name="Kazusa DNA Research Institute"/>
            <consortium name="Cold Spring Harbor and Washington University in St Louis Sequencing Consortium"/>
            <consortium name="European Union Arabidopsis Genome Sequencing Consortium"/>
            <person name="Tabata S."/>
            <person name="Kaneko T."/>
            <person name="Nakamura Y."/>
            <person name="Kotani H."/>
            <person name="Kato T."/>
            <person name="Asamizu E."/>
            <person name="Miyajima N."/>
            <person name="Sasamoto S."/>
            <person name="Kimura T."/>
            <person name="Hosouchi T."/>
            <person name="Kawashima K."/>
            <person name="Kohara M."/>
            <person name="Matsumoto M."/>
            <person name="Matsuno A."/>
            <person name="Muraki A."/>
            <person name="Nakayama S."/>
            <person name="Nakazaki N."/>
            <person name="Naruo K."/>
            <person name="Okumura S."/>
            <person name="Shinpo S."/>
            <person name="Takeuchi C."/>
            <person name="Wada T."/>
            <person name="Watanabe A."/>
            <person name="Yamada M."/>
            <person name="Yasuda M."/>
            <person name="Sato S."/>
            <person name="de la Bastide M."/>
            <person name="Huang E."/>
            <person name="Spiegel L."/>
            <person name="Gnoj L."/>
            <person name="O'Shaughnessy A."/>
            <person name="Preston R."/>
            <person name="Habermann K."/>
            <person name="Murray J."/>
            <person name="Johnson D."/>
            <person name="Rohlfing T."/>
            <person name="Nelson J."/>
            <person name="Stoneking T."/>
            <person name="Pepin K."/>
            <person name="Spieth J."/>
            <person name="Sekhon M."/>
            <person name="Armstrong J."/>
            <person name="Becker M."/>
            <person name="Belter E."/>
            <person name="Cordum H."/>
            <person name="Cordes M."/>
            <person name="Courtney L."/>
            <person name="Courtney W."/>
            <person name="Dante M."/>
            <person name="Du H."/>
            <person name="Edwards J."/>
            <person name="Fryman J."/>
            <person name="Haakensen B."/>
            <person name="Lamar E."/>
            <person name="Latreille P."/>
            <person name="Leonard S."/>
            <person name="Meyer R."/>
            <person name="Mulvaney E."/>
            <person name="Ozersky P."/>
            <person name="Riley A."/>
            <person name="Strowmatt C."/>
            <person name="Wagner-McPherson C."/>
            <person name="Wollam A."/>
            <person name="Yoakum M."/>
            <person name="Bell M."/>
            <person name="Dedhia N."/>
            <person name="Parnell L."/>
            <person name="Shah R."/>
            <person name="Rodriguez M."/>
            <person name="See L.H."/>
            <person name="Vil D."/>
            <person name="Baker J."/>
            <person name="Kirchoff K."/>
            <person name="Toth K."/>
            <person name="King L."/>
            <person name="Bahret A."/>
            <person name="Miller B."/>
            <person name="Marra M."/>
            <person name="Martienssen R."/>
            <person name="McCombie W.R."/>
            <person name="Wilson R.K."/>
            <person name="Murphy G."/>
            <person name="Bancroft I."/>
            <person name="Volckaert G."/>
            <person name="Wambutt R."/>
            <person name="Dusterhoft A."/>
            <person name="Stiekema W."/>
            <person name="Pohl T."/>
            <person name="Entian K.D."/>
            <person name="Terryn N."/>
            <person name="Hartley N."/>
            <person name="Bent E."/>
            <person name="Johnson S."/>
            <person name="Langham S.A."/>
            <person name="McCullagh B."/>
            <person name="Robben J."/>
            <person name="Grymonprez B."/>
            <person name="Zimmermann W."/>
            <person name="Ramsperger U."/>
            <person name="Wedler H."/>
            <person name="Balke K."/>
            <person name="Wedler E."/>
            <person name="Peters S."/>
            <person name="van Staveren M."/>
            <person name="Dirkse W."/>
            <person name="Mooijman P."/>
            <person name="Lankhorst R.K."/>
            <person name="Weitzenegger T."/>
            <person name="Bothe G."/>
            <person name="Rose M."/>
            <person name="Hauf J."/>
            <person name="Berneiser S."/>
            <person name="Hempel S."/>
            <person name="Feldpausch M."/>
            <person name="Lamberth S."/>
            <person name="Villarroel R."/>
            <person name="Gielen J."/>
            <person name="Ardiles W."/>
            <person name="Bents O."/>
            <person name="Lemcke K."/>
            <person name="Kolesov G."/>
            <person name="Mayer K."/>
            <person name="Rudd S."/>
            <person name="Schoof H."/>
            <person name="Schueller C."/>
            <person name="Zaccaria P."/>
            <person name="Mewes H.W."/>
            <person name="Bevan M."/>
            <person name="Fransz P."/>
        </authorList>
    </citation>
    <scope>NUCLEOTIDE SEQUENCE [LARGE SCALE GENOMIC DNA]</scope>
    <source>
        <strain>cv. Columbia</strain>
    </source>
</reference>
<keyword evidence="2" id="KW-0645">Protease</keyword>
<feature type="region of interest" description="Disordered" evidence="4">
    <location>
        <begin position="486"/>
        <end position="522"/>
    </location>
</feature>
<dbReference type="AlphaFoldDB" id="Q9LRV3"/>
<feature type="domain" description="Ubiquitin-like protease family profile" evidence="5">
    <location>
        <begin position="793"/>
        <end position="980"/>
    </location>
</feature>
<sequence>MMNNSLPRRLFRSGSEPNGERVQSYSELSLIDDIANALDAEDMKILRESQFGKLFDFSESAAYSGKLIHFLLTRQLVVRKKQEIWVIFSGSPVRFSISEFQNVTGLNCDKPPRMKERKGKRKLAPGKYWYSLFDRSDVSVEWVVGRLKKRVVQDQGIRLRYAVLALIDGVLCPTSGRSKISPVHADMAENLDMFLNFPWGTMSFLMTLKSVTARGADKLMRKSITVQGFPHALQLLLLQSVPRIRELQFPEAVEDSDSEMEETDTEIERLWSLKLDLVWKVDRQSQIKVVSIWSGTPTGDAFKSGWVEDEEDLSVDYMLQLIKEEHIFKGSMFSGGVVPDSLPDERNDNSDVCSTYDCVDEDTIQPDASLPGSSKPRKTKGQVHIPDSIKNYIDMKDKRMESRMLKAIADSEARLSSLLRESHGRKNKRHSGPKSRDVGEGLGGKKGSSLVVLDNGRVAQSKENSGSGFIDQVLGEVMHDINDAEPTQTTTPIGRLSPPTRPGLRSSLKRKRGNNGPTAATILTPAVDNSSAEKSVSADKHVSPEAVNINKVGGVVTDTTEDESARDGIHDIGSSTLPAKELDDMFAEKSVSGDKTVSHQDNILVDAPGDGIGGEGLDDIQTSPDKPIPAAASHTQCLLPPPTDVNEFFESEPSLPDPYVVLVDMDGVAYNVGQPELQYTIPCIIESDLTAQCKSTPGPMVDDGASDKDGEGLADPPATADNANLSQMPMISEPSLPAPTNDIVDPDGKLQHESVIASSTSGRSVTFGHDVSRKNKINRLYGMSGDIDFGACRTLSAIELREIVEFKTVVPKMVMDIFINSIRINWCANNIIEKHQAVSFIDSTFVVELSKHYPKFVKSADKGMYGFDHDLLECTPTGSAVVYIPFLIDLQHWVGLCVDMSARIISVLDCYTGLWRETKLKKVLLPLAEMLPYLFRFAIKMAGEKKLRLKSLAVHRENDIPQADSVKYSGVMAARLIEAHANGGIQACKEVKHADVVTAANKYFIAGFELANGIV</sequence>
<evidence type="ECO:0000313" key="6">
    <source>
        <dbReference type="EMBL" id="BAB01835.1"/>
    </source>
</evidence>
<feature type="region of interest" description="Disordered" evidence="4">
    <location>
        <begin position="1"/>
        <end position="20"/>
    </location>
</feature>
<name>Q9LRV3_ARATH</name>
<dbReference type="EMBL" id="AB010693">
    <property type="protein sequence ID" value="BAB10871.1"/>
    <property type="molecule type" value="Genomic_DNA"/>
</dbReference>
<dbReference type="PANTHER" id="PTHR48449:SF1">
    <property type="entry name" value="DUF1985 DOMAIN-CONTAINING PROTEIN"/>
    <property type="match status" value="1"/>
</dbReference>
<keyword evidence="3" id="KW-0378">Hydrolase</keyword>
<dbReference type="InterPro" id="IPR003653">
    <property type="entry name" value="Peptidase_C48_C"/>
</dbReference>
<dbReference type="PROSITE" id="PS50600">
    <property type="entry name" value="ULP_PROTEASE"/>
    <property type="match status" value="1"/>
</dbReference>
<dbReference type="GO" id="GO:0006508">
    <property type="term" value="P:proteolysis"/>
    <property type="evidence" value="ECO:0007669"/>
    <property type="project" value="UniProtKB-KW"/>
</dbReference>
<dbReference type="InterPro" id="IPR038765">
    <property type="entry name" value="Papain-like_cys_pep_sf"/>
</dbReference>
<dbReference type="ExpressionAtlas" id="Q9LRV3">
    <property type="expression patterns" value="baseline and differential"/>
</dbReference>
<reference key="3">
    <citation type="journal article" date="2000" name="Nature">
        <title>Sequence and analysis of chromosome 3 of the plant Arabidopsis thaliana.</title>
        <authorList>
            <consortium name="European Union Chromosome 3 Arabidopsis Sequencing Consortium"/>
            <consortium name="Institute for Genomic Research"/>
            <consortium name="Kazusa DNA Research Institute"/>
            <person name="Salanoubat M."/>
            <person name="Lemcke K."/>
            <person name="Rieger M."/>
            <person name="Ansorge W."/>
            <person name="Unseld M."/>
            <person name="Fartmann B."/>
            <person name="Valle G."/>
            <person name="Blocker H."/>
            <person name="Perez-Alonso M."/>
            <person name="Obermaier B."/>
            <person name="Delseny M."/>
            <person name="Boutry M."/>
            <person name="Grivell L.A."/>
            <person name="Mache R."/>
            <person name="Puigdomenech P."/>
            <person name="De Simone V."/>
            <person name="Choisne N."/>
            <person name="Artiguenave F."/>
            <person name="Robert C."/>
            <person name="Brottier P."/>
            <person name="Wincker P."/>
            <person name="Cattolico L."/>
            <person name="Weissenbach J."/>
            <person name="Saurin W."/>
            <person name="Quetier F."/>
            <person name="Schafer M."/>
            <person name="Muller-Auer S."/>
            <person name="Gabel C."/>
            <person name="Fuchs M."/>
            <person name="Benes V."/>
            <person name="Wurmbach E."/>
            <person name="Drzonek H."/>
            <person name="Erfle H."/>
            <person name="Jordan N."/>
            <person name="Bangert S."/>
            <person name="Wiedelmann R."/>
            <person name="Kranz H."/>
            <person name="Voss H."/>
            <person name="Holland R."/>
            <person name="Brandt P."/>
            <person name="Nyakatura G."/>
            <person name="Vezzi A."/>
            <person name="D'Angelo M."/>
            <person name="Pallavicini A."/>
            <person name="Toppo S."/>
            <person name="Simionati B."/>
            <person name="Conrad A."/>
            <person name="Hornischer K."/>
            <person name="Kauer G."/>
            <person name="Lohnert T.H."/>
            <person name="Nordsiek G."/>
            <person name="Reichelt J."/>
            <person name="Scharfe M."/>
            <person name="Schon O."/>
            <person name="Bargues M."/>
            <person name="Terol J."/>
            <person name="Climent J."/>
            <person name="Navarro P."/>
            <person name="Collado C."/>
            <person name="Perez-Perez A."/>
            <person name="Ottenwalder B."/>
            <person name="Duchemin D."/>
            <person name="Cooke R."/>
            <person name="Laudie M."/>
            <person name="Berger-Llauro C."/>
            <person name="Purnelle B."/>
            <person name="Masuy D."/>
            <person name="de Haan M."/>
            <person name="Maarse A.C."/>
            <person name="Alcaraz J.P."/>
            <person name="Cottet A."/>
            <person name="Casacuberta E."/>
            <person name="Monfort A."/>
            <person name="Argiriou A."/>
            <person name="flores M."/>
            <person name="Liguori R."/>
            <person name="Vitale D."/>
            <person name="Mannhaupt G."/>
            <person name="Haase D."/>
            <person name="Schoof H."/>
            <person name="Rudd S."/>
            <person name="Zaccaria P."/>
            <person name="Mewes H.W."/>
            <person name="Mayer K.F."/>
            <person name="Kaul S."/>
            <person name="Town C.D."/>
            <person name="Koo H.L."/>
            <person name="Tallon L.J."/>
            <person name="Jenkins J."/>
            <person name="Rooney T."/>
            <person name="Rizzo M."/>
            <person name="Walts A."/>
            <person name="Utterback T."/>
            <person name="Fujii C.Y."/>
            <person name="Shea T.P."/>
            <person name="Creasy T.H."/>
            <person name="Haas B."/>
            <person name="Maiti R."/>
            <person name="Wu D."/>
            <person name="Peterson J."/>
            <person name="Van Aken S."/>
            <person name="Pai G."/>
            <person name="Militscher J."/>
            <person name="Sellers P."/>
            <person name="Gill J.E."/>
            <person name="Feldblyum T.V."/>
            <person name="Preuss D."/>
            <person name="Lin X."/>
            <person name="Nierman W.C."/>
            <person name="Salzberg S.L."/>
            <person name="White O."/>
            <person name="Venter J.C."/>
            <person name="Fraser C.M."/>
            <person name="Kaneko T."/>
            <person name="Nakamura Y."/>
            <person name="Sato S."/>
            <person name="Kato T."/>
            <person name="Asamizu E."/>
            <person name="Sasamoto S."/>
            <person name="Kimura T."/>
            <person name="Idesawa K."/>
            <person name="Kawashima K."/>
            <person name="Kishida Y."/>
            <person name="Kiyokawa C."/>
            <person name="Kohara M."/>
            <person name="Matsumoto M."/>
            <person name="Matsuno A."/>
            <person name="Muraki A."/>
            <person name="Nakayama S."/>
            <person name="Nakazaki N."/>
            <person name="Shinpo S."/>
            <person name="Takeuchi C."/>
            <person name="Wada T."/>
            <person name="Watanabe A."/>
            <person name="Yamada M."/>
            <person name="Yasuda M."/>
            <person name="Tabata S."/>
        </authorList>
    </citation>
    <scope>NUCLEOTIDE SEQUENCE [LARGE SCALE GENOMIC DNA]</scope>
    <source>
        <strain>cv. Columbia</strain>
    </source>
</reference>
<evidence type="ECO:0000256" key="4">
    <source>
        <dbReference type="SAM" id="MobiDB-lite"/>
    </source>
</evidence>
<feature type="region of interest" description="Disordered" evidence="4">
    <location>
        <begin position="420"/>
        <end position="449"/>
    </location>
</feature>
<reference evidence="7" key="1">
    <citation type="journal article" date="1998" name="DNA Res.">
        <title>Structural analysis of Arabidopsis thaliana chromosome 5. V. Sequence features of the regions of 1,381,565 bp covered by twenty one physically assigned P1 and TAC clones.</title>
        <authorList>
            <person name="Kaneko T."/>
            <person name="Kotani H."/>
            <person name="Nakamura Y."/>
            <person name="Sato S."/>
            <person name="Asamizu E."/>
            <person name="Miyajima N."/>
            <person name="Tabata S."/>
        </authorList>
    </citation>
    <scope>NUCLEOTIDE SEQUENCE [LARGE SCALE GENOMIC DNA]</scope>
</reference>
<proteinExistence type="inferred from homology"/>
<reference evidence="6" key="2">
    <citation type="journal article" date="2000" name="DNA Res.">
        <title>Structural analysis of Arabidopsis thaliana chromosome 3. I. Sequence features of the regions of 4,504,864 bp covered by sixty P1 and TAC clones.</title>
        <authorList>
            <person name="Sato S."/>
            <person name="Nakamura Y."/>
            <person name="Kaneko T."/>
            <person name="Katoh T."/>
            <person name="Asamizu E."/>
            <person name="Tabata S."/>
        </authorList>
    </citation>
    <scope>NUCLEOTIDE SEQUENCE [LARGE SCALE GENOMIC DNA]</scope>
</reference>